<organism evidence="1 2">
    <name type="scientific">Halomarina halobia</name>
    <dbReference type="NCBI Taxonomy" id="3033386"/>
    <lineage>
        <taxon>Archaea</taxon>
        <taxon>Methanobacteriati</taxon>
        <taxon>Methanobacteriota</taxon>
        <taxon>Stenosarchaea group</taxon>
        <taxon>Halobacteria</taxon>
        <taxon>Halobacteriales</taxon>
        <taxon>Natronomonadaceae</taxon>
        <taxon>Halomarina</taxon>
    </lineage>
</organism>
<reference evidence="1 2" key="1">
    <citation type="journal article" date="2019" name="Int. J. Syst. Evol. Microbiol.">
        <title>The Global Catalogue of Microorganisms (GCM) 10K type strain sequencing project: providing services to taxonomists for standard genome sequencing and annotation.</title>
        <authorList>
            <consortium name="The Broad Institute Genomics Platform"/>
            <consortium name="The Broad Institute Genome Sequencing Center for Infectious Disease"/>
            <person name="Wu L."/>
            <person name="Ma J."/>
        </authorList>
    </citation>
    <scope>NUCLEOTIDE SEQUENCE [LARGE SCALE GENOMIC DNA]</scope>
    <source>
        <strain evidence="1 2">PSR21</strain>
    </source>
</reference>
<dbReference type="PANTHER" id="PTHR42928:SF5">
    <property type="entry name" value="BLR1237 PROTEIN"/>
    <property type="match status" value="1"/>
</dbReference>
<dbReference type="CDD" id="cd07012">
    <property type="entry name" value="PBP2_Bug_TTT"/>
    <property type="match status" value="1"/>
</dbReference>
<dbReference type="InterPro" id="IPR006311">
    <property type="entry name" value="TAT_signal"/>
</dbReference>
<dbReference type="EMBL" id="JBHTBF010000003">
    <property type="protein sequence ID" value="MFC7318518.1"/>
    <property type="molecule type" value="Genomic_DNA"/>
</dbReference>
<dbReference type="GeneID" id="79317298"/>
<evidence type="ECO:0000313" key="1">
    <source>
        <dbReference type="EMBL" id="MFC7318518.1"/>
    </source>
</evidence>
<keyword evidence="2" id="KW-1185">Reference proteome</keyword>
<dbReference type="PROSITE" id="PS51318">
    <property type="entry name" value="TAT"/>
    <property type="match status" value="1"/>
</dbReference>
<gene>
    <name evidence="1" type="ORF">ACFQPE_17210</name>
</gene>
<dbReference type="InterPro" id="IPR019546">
    <property type="entry name" value="TAT_signal_bac_arc"/>
</dbReference>
<comment type="caution">
    <text evidence="1">The sequence shown here is derived from an EMBL/GenBank/DDBJ whole genome shotgun (WGS) entry which is preliminary data.</text>
</comment>
<dbReference type="Proteomes" id="UP001596547">
    <property type="component" value="Unassembled WGS sequence"/>
</dbReference>
<accession>A0ABD6ADY0</accession>
<dbReference type="InterPro" id="IPR042100">
    <property type="entry name" value="Bug_dom1"/>
</dbReference>
<dbReference type="Pfam" id="PF03401">
    <property type="entry name" value="TctC"/>
    <property type="match status" value="1"/>
</dbReference>
<dbReference type="Gene3D" id="3.40.190.150">
    <property type="entry name" value="Bordetella uptake gene, domain 1"/>
    <property type="match status" value="1"/>
</dbReference>
<dbReference type="PANTHER" id="PTHR42928">
    <property type="entry name" value="TRICARBOXYLATE-BINDING PROTEIN"/>
    <property type="match status" value="1"/>
</dbReference>
<dbReference type="InterPro" id="IPR005064">
    <property type="entry name" value="BUG"/>
</dbReference>
<proteinExistence type="predicted"/>
<name>A0ABD6ADY0_9EURY</name>
<protein>
    <submittedName>
        <fullName evidence="1">Bug family tripartite tricarboxylate transporter substrate binding protein</fullName>
    </submittedName>
</protein>
<evidence type="ECO:0000313" key="2">
    <source>
        <dbReference type="Proteomes" id="UP001596547"/>
    </source>
</evidence>
<dbReference type="AlphaFoldDB" id="A0ABD6ADY0"/>
<dbReference type="NCBIfam" id="TIGR01409">
    <property type="entry name" value="TAT_signal_seq"/>
    <property type="match status" value="1"/>
</dbReference>
<dbReference type="Gene3D" id="3.40.190.10">
    <property type="entry name" value="Periplasmic binding protein-like II"/>
    <property type="match status" value="1"/>
</dbReference>
<dbReference type="RefSeq" id="WP_276306640.1">
    <property type="nucleotide sequence ID" value="NZ_CP119993.1"/>
</dbReference>
<sequence>MSDDNQRRQTDGTGIGKTVNRRRFLQATGVTSVAALAGCLSGDNDGGGGGGGGGGGNGSGNGGGSWRPSKAMRYIVPYAEGGGTDTYARGIVEAFTESLGQNIQIDNIPGAGGLNGFGQLMRAQPDGHTILGSATPLEVAPQLLENPGFDQRDSTGVGTFGGSAWTLVVNEQYEGEVETLEDVIEKHNSGEWENIGVQAPGSSQDIIVLLAKYELDSYDWQWSSRVRYNGTGPVAQAVASGEVPCGIGTDAGTASVVETGRIYPATTFVSDGSPVFPDVPSVTDLGYEEMDWIGGLTRGMYAPPETPEDIRAGLSDALKQAVESDKVQKWSEDTGNPVWHEGPEAATEVMDAAFTQFEEFQVVDLVEEHSG</sequence>